<dbReference type="AlphaFoldDB" id="A0A4D8Q1E8"/>
<name>A0A4D8Q1E8_9PROT</name>
<accession>A0A4D8Q1E8</accession>
<dbReference type="Proteomes" id="UP000298595">
    <property type="component" value="Plasmid p5"/>
</dbReference>
<dbReference type="EMBL" id="CP032326">
    <property type="protein sequence ID" value="QCO00192.1"/>
    <property type="molecule type" value="Genomic_DNA"/>
</dbReference>
<keyword evidence="1" id="KW-0614">Plasmid</keyword>
<reference evidence="1 2" key="1">
    <citation type="submission" date="2018-09" db="EMBL/GenBank/DDBJ databases">
        <title>Whole genome based analysis of evolution and adaptive divergence in Indian and Brazilian strains of Azospirillum brasilense.</title>
        <authorList>
            <person name="Singh C."/>
            <person name="Tripathi A.K."/>
        </authorList>
    </citation>
    <scope>NUCLEOTIDE SEQUENCE [LARGE SCALE GENOMIC DNA]</scope>
    <source>
        <strain evidence="1 2">MTCC4035</strain>
        <plasmid evidence="1 2">p5</plasmid>
    </source>
</reference>
<gene>
    <name evidence="1" type="ORF">D3093_33650</name>
</gene>
<dbReference type="KEGG" id="aare:D3093_33650"/>
<dbReference type="RefSeq" id="WP_137118903.1">
    <property type="nucleotide sequence ID" value="NZ_CP032326.1"/>
</dbReference>
<organism evidence="1 2">
    <name type="scientific">Azospirillum argentinense</name>
    <dbReference type="NCBI Taxonomy" id="2970906"/>
    <lineage>
        <taxon>Bacteria</taxon>
        <taxon>Pseudomonadati</taxon>
        <taxon>Pseudomonadota</taxon>
        <taxon>Alphaproteobacteria</taxon>
        <taxon>Rhodospirillales</taxon>
        <taxon>Azospirillaceae</taxon>
        <taxon>Azospirillum</taxon>
    </lineage>
</organism>
<evidence type="ECO:0000313" key="2">
    <source>
        <dbReference type="Proteomes" id="UP000298595"/>
    </source>
</evidence>
<proteinExistence type="predicted"/>
<geneLocation type="plasmid" evidence="1 2">
    <name>p5</name>
</geneLocation>
<protein>
    <submittedName>
        <fullName evidence="1">Uncharacterized protein</fullName>
    </submittedName>
</protein>
<evidence type="ECO:0000313" key="1">
    <source>
        <dbReference type="EMBL" id="QCO00192.1"/>
    </source>
</evidence>
<sequence length="224" mass="24421">MMKNSGYGGKGDDADKMILIIIIIFCRTAPASWALREGRSYGTILVDLKARRVVDLLPDRTAQTLTDWLIDRDTVTVIARDRSTEYARGMIPVAGRQHHPGLPHPAGIDHIRPSRFLAAGIPPGVLLRIEPAAVREHPRFVPMGAPALPAPSRTMGAGDLEADVLGDQRPVDRVQPAGFTADRHPGNVARREPLSISAIGGKRNRCQLINTAIINQRQLWPSGC</sequence>